<name>A0A917A437_9HYPH</name>
<dbReference type="InterPro" id="IPR002645">
    <property type="entry name" value="STAS_dom"/>
</dbReference>
<dbReference type="RefSeq" id="WP_210318591.1">
    <property type="nucleotide sequence ID" value="NZ_BMIQ01000019.1"/>
</dbReference>
<proteinExistence type="predicted"/>
<dbReference type="SUPFAM" id="SSF52091">
    <property type="entry name" value="SpoIIaa-like"/>
    <property type="match status" value="1"/>
</dbReference>
<organism evidence="2 3">
    <name type="scientific">Aureimonas endophytica</name>
    <dbReference type="NCBI Taxonomy" id="2027858"/>
    <lineage>
        <taxon>Bacteria</taxon>
        <taxon>Pseudomonadati</taxon>
        <taxon>Pseudomonadota</taxon>
        <taxon>Alphaproteobacteria</taxon>
        <taxon>Hyphomicrobiales</taxon>
        <taxon>Aurantimonadaceae</taxon>
        <taxon>Aureimonas</taxon>
    </lineage>
</organism>
<dbReference type="InterPro" id="IPR058548">
    <property type="entry name" value="MlaB-like_STAS"/>
</dbReference>
<gene>
    <name evidence="2" type="ORF">GCM10011390_51070</name>
</gene>
<dbReference type="AlphaFoldDB" id="A0A917A437"/>
<feature type="domain" description="STAS" evidence="1">
    <location>
        <begin position="1"/>
        <end position="96"/>
    </location>
</feature>
<evidence type="ECO:0000313" key="3">
    <source>
        <dbReference type="Proteomes" id="UP000644699"/>
    </source>
</evidence>
<dbReference type="EMBL" id="BMIQ01000019">
    <property type="protein sequence ID" value="GGE25419.1"/>
    <property type="molecule type" value="Genomic_DNA"/>
</dbReference>
<dbReference type="InterPro" id="IPR036513">
    <property type="entry name" value="STAS_dom_sf"/>
</dbReference>
<dbReference type="Pfam" id="PF13466">
    <property type="entry name" value="STAS_2"/>
    <property type="match status" value="1"/>
</dbReference>
<accession>A0A917A437</accession>
<dbReference type="Gene3D" id="3.30.750.24">
    <property type="entry name" value="STAS domain"/>
    <property type="match status" value="1"/>
</dbReference>
<keyword evidence="3" id="KW-1185">Reference proteome</keyword>
<reference evidence="2" key="2">
    <citation type="submission" date="2020-09" db="EMBL/GenBank/DDBJ databases">
        <authorList>
            <person name="Sun Q."/>
            <person name="Zhou Y."/>
        </authorList>
    </citation>
    <scope>NUCLEOTIDE SEQUENCE</scope>
    <source>
        <strain evidence="2">CGMCC 1.15367</strain>
    </source>
</reference>
<reference evidence="2" key="1">
    <citation type="journal article" date="2014" name="Int. J. Syst. Evol. Microbiol.">
        <title>Complete genome sequence of Corynebacterium casei LMG S-19264T (=DSM 44701T), isolated from a smear-ripened cheese.</title>
        <authorList>
            <consortium name="US DOE Joint Genome Institute (JGI-PGF)"/>
            <person name="Walter F."/>
            <person name="Albersmeier A."/>
            <person name="Kalinowski J."/>
            <person name="Ruckert C."/>
        </authorList>
    </citation>
    <scope>NUCLEOTIDE SEQUENCE</scope>
    <source>
        <strain evidence="2">CGMCC 1.15367</strain>
    </source>
</reference>
<dbReference type="PROSITE" id="PS50801">
    <property type="entry name" value="STAS"/>
    <property type="match status" value="1"/>
</dbReference>
<evidence type="ECO:0000259" key="1">
    <source>
        <dbReference type="PROSITE" id="PS50801"/>
    </source>
</evidence>
<protein>
    <recommendedName>
        <fullName evidence="1">STAS domain-containing protein</fullName>
    </recommendedName>
</protein>
<sequence length="96" mass="10045">MTSEAQVLRFDRSCTIVEAESLRAMLRDHLANHPAKTVHLDLSAVEEADVTLVQNLIAARKSAEAQGASVTAALSPAVAELLVRTGLAGWPAVAAA</sequence>
<comment type="caution">
    <text evidence="2">The sequence shown here is derived from an EMBL/GenBank/DDBJ whole genome shotgun (WGS) entry which is preliminary data.</text>
</comment>
<evidence type="ECO:0000313" key="2">
    <source>
        <dbReference type="EMBL" id="GGE25419.1"/>
    </source>
</evidence>
<dbReference type="Proteomes" id="UP000644699">
    <property type="component" value="Unassembled WGS sequence"/>
</dbReference>